<reference evidence="2" key="1">
    <citation type="submission" date="2022-11" db="EMBL/GenBank/DDBJ databases">
        <title>Centuries of genome instability and evolution in soft-shell clam transmissible cancer (bioRxiv).</title>
        <authorList>
            <person name="Hart S.F.M."/>
            <person name="Yonemitsu M.A."/>
            <person name="Giersch R.M."/>
            <person name="Beal B.F."/>
            <person name="Arriagada G."/>
            <person name="Davis B.W."/>
            <person name="Ostrander E.A."/>
            <person name="Goff S.P."/>
            <person name="Metzger M.J."/>
        </authorList>
    </citation>
    <scope>NUCLEOTIDE SEQUENCE</scope>
    <source>
        <strain evidence="2">MELC-2E11</strain>
        <tissue evidence="2">Siphon/mantle</tissue>
    </source>
</reference>
<feature type="compositionally biased region" description="Polar residues" evidence="1">
    <location>
        <begin position="146"/>
        <end position="155"/>
    </location>
</feature>
<sequence length="243" mass="26967">MGKNRKKKKKGLSDAGEPMDNERIGELESTFYERIADEAGATLKDASQDLALMKDQTEKYVGEKVEEGKQSLRKTGKQETKKMAKQAEMLQKEIKDSHGKGHGIYIGHSENTHIGDETTYNIGSTRDDTDEDEDDEGYTKDYPHLSPTTSLNESGDTGARPKTSSSAWKNLPNRVSIDKAESVHIGEKNSPDKIFEESNFFLATNKTEISSASTVNISFKQGLKNGIPTDKPEEIKKFAEAML</sequence>
<proteinExistence type="predicted"/>
<feature type="compositionally biased region" description="Basic residues" evidence="1">
    <location>
        <begin position="1"/>
        <end position="10"/>
    </location>
</feature>
<protein>
    <submittedName>
        <fullName evidence="2">Uncharacterized protein</fullName>
    </submittedName>
</protein>
<feature type="compositionally biased region" description="Basic and acidic residues" evidence="1">
    <location>
        <begin position="64"/>
        <end position="82"/>
    </location>
</feature>
<feature type="region of interest" description="Disordered" evidence="1">
    <location>
        <begin position="1"/>
        <end position="25"/>
    </location>
</feature>
<evidence type="ECO:0000256" key="1">
    <source>
        <dbReference type="SAM" id="MobiDB-lite"/>
    </source>
</evidence>
<keyword evidence="3" id="KW-1185">Reference proteome</keyword>
<dbReference type="EMBL" id="CP111023">
    <property type="protein sequence ID" value="WAR21377.1"/>
    <property type="molecule type" value="Genomic_DNA"/>
</dbReference>
<feature type="compositionally biased region" description="Basic and acidic residues" evidence="1">
    <location>
        <begin position="90"/>
        <end position="99"/>
    </location>
</feature>
<organism evidence="2 3">
    <name type="scientific">Mya arenaria</name>
    <name type="common">Soft-shell clam</name>
    <dbReference type="NCBI Taxonomy" id="6604"/>
    <lineage>
        <taxon>Eukaryota</taxon>
        <taxon>Metazoa</taxon>
        <taxon>Spiralia</taxon>
        <taxon>Lophotrochozoa</taxon>
        <taxon>Mollusca</taxon>
        <taxon>Bivalvia</taxon>
        <taxon>Autobranchia</taxon>
        <taxon>Heteroconchia</taxon>
        <taxon>Euheterodonta</taxon>
        <taxon>Imparidentia</taxon>
        <taxon>Neoheterodontei</taxon>
        <taxon>Myida</taxon>
        <taxon>Myoidea</taxon>
        <taxon>Myidae</taxon>
        <taxon>Mya</taxon>
    </lineage>
</organism>
<evidence type="ECO:0000313" key="2">
    <source>
        <dbReference type="EMBL" id="WAR21377.1"/>
    </source>
</evidence>
<gene>
    <name evidence="2" type="ORF">MAR_015351</name>
</gene>
<evidence type="ECO:0000313" key="3">
    <source>
        <dbReference type="Proteomes" id="UP001164746"/>
    </source>
</evidence>
<dbReference type="Proteomes" id="UP001164746">
    <property type="component" value="Chromosome 12"/>
</dbReference>
<name>A0ABY7FII5_MYAAR</name>
<feature type="region of interest" description="Disordered" evidence="1">
    <location>
        <begin position="64"/>
        <end position="171"/>
    </location>
</feature>
<accession>A0ABY7FII5</accession>